<proteinExistence type="predicted"/>
<dbReference type="AlphaFoldDB" id="A0AA36IV94"/>
<keyword evidence="2" id="KW-0732">Signal</keyword>
<evidence type="ECO:0000256" key="1">
    <source>
        <dbReference type="SAM" id="MobiDB-lite"/>
    </source>
</evidence>
<feature type="signal peptide" evidence="2">
    <location>
        <begin position="1"/>
        <end position="22"/>
    </location>
</feature>
<name>A0AA36IV94_9DINO</name>
<evidence type="ECO:0000313" key="3">
    <source>
        <dbReference type="EMBL" id="CAJ1394622.1"/>
    </source>
</evidence>
<accession>A0AA36IV94</accession>
<protein>
    <submittedName>
        <fullName evidence="3">Uncharacterized protein</fullName>
    </submittedName>
</protein>
<reference evidence="3" key="1">
    <citation type="submission" date="2023-08" db="EMBL/GenBank/DDBJ databases">
        <authorList>
            <person name="Chen Y."/>
            <person name="Shah S."/>
            <person name="Dougan E. K."/>
            <person name="Thang M."/>
            <person name="Chan C."/>
        </authorList>
    </citation>
    <scope>NUCLEOTIDE SEQUENCE</scope>
</reference>
<organism evidence="3 4">
    <name type="scientific">Effrenium voratum</name>
    <dbReference type="NCBI Taxonomy" id="2562239"/>
    <lineage>
        <taxon>Eukaryota</taxon>
        <taxon>Sar</taxon>
        <taxon>Alveolata</taxon>
        <taxon>Dinophyceae</taxon>
        <taxon>Suessiales</taxon>
        <taxon>Symbiodiniaceae</taxon>
        <taxon>Effrenium</taxon>
    </lineage>
</organism>
<dbReference type="Proteomes" id="UP001178507">
    <property type="component" value="Unassembled WGS sequence"/>
</dbReference>
<sequence length="1224" mass="131591">MLLLRWAFCWLPLAVLPASADSEWLLQALGGGPSIEDALQRFLQDTQQVEYGEDEACDEPQKDQQAPRPGAEESALWQLAEGLRDCGVRMPSLWPSSEAEWQAVQQQSSEYLAALADVRADDASLICRRFRAGEVNDTEQRPRCPRCGRAVAVEKALQASLQVLRRDLEEEVPSWEPEAFIDVTAACKDEREPLAAELLAAHEAGGVAAVLAALGEMPCEPCQLEATVALEGYLSALALLRCAPYLEEVASTLEPKIAKASEVLEVALWQGVGFPSLHEAASQAVFALRRSRRFTRPRACGFRLLRLPGEAEGLAEEAQCQGPALSVALCYLRLAQRLEPPLLAAQAQALAALWLRQVGNDAAVQAAQLTAEAAYRSARSKLAPAAQLLVLQTCLEAVAARGRALRLAAPLRRRLGALARQLPASAAPAPRSLRQAAELAPRAERLHFSFAQLLQTVSTKELPEAAEAPLGLFAASAAESRAGEAGLLFPAAMQALQQAPELIEPVGPPTGASRNANDLVEVLGVRLHERSGLTEVLLRRISFEELPEQGLEEFLSPGQLVELLSSDGPLGAELLEPEGFHPLRRAVFSGPRGLRRPLGRALAELQPLAAEVPVQLRCELTFQAHASHGTTTILLSEPRLVVGKEPAAKLTPQLGTMPGLGALRAFCAARAAARLAQDAAVEATEVSAPESGTESGASAPARLMIEGHSSARHEVWLQRLARSHEALLRALGFSSLDPGSCWDGQMFTFAACCSVGEHQDSCWHGGFSEERCCQPLRAPELLSEEALQLALAQLAGHCASPARAAPAVAAWLRQPNGRGAKALSGLAAEALEASAGCVEPPELQEPAAAEQQGEQWLPGPSGRGKACSIFLEPELRPGAVERELDANGLEALSLAALRRRAAEPALAPELAAKAKSEAQVRTLQRLESVLKKLQSKQQGRETRTATGPERCCGSWRAGGELAKGQRLRVRQEGSDELWQEVVLLDLLRLVRKEGVQQLHLQAVVSRDATGAGTSQVLYRDLSKGWEVQVLELPAGCKVNSCSEDEPEKLRWPDCIGHAQTIRGVAGAGVFVNLAAFGITDGCFRDDCGYTDHFASGSPATCARTCASIRACRWWSFWTSRTGGTCWLRRHDQQRDTMVESMTASSECVPPATAPARQTSAEPTLFQLAAGSMLGPSAPAFQWDLPKVLEEFGHLTPSQIQLRDSSPLRSSALRFARRAKEARPA</sequence>
<feature type="chain" id="PRO_5041387306" evidence="2">
    <location>
        <begin position="23"/>
        <end position="1224"/>
    </location>
</feature>
<evidence type="ECO:0000313" key="4">
    <source>
        <dbReference type="Proteomes" id="UP001178507"/>
    </source>
</evidence>
<comment type="caution">
    <text evidence="3">The sequence shown here is derived from an EMBL/GenBank/DDBJ whole genome shotgun (WGS) entry which is preliminary data.</text>
</comment>
<evidence type="ECO:0000256" key="2">
    <source>
        <dbReference type="SAM" id="SignalP"/>
    </source>
</evidence>
<keyword evidence="4" id="KW-1185">Reference proteome</keyword>
<feature type="region of interest" description="Disordered" evidence="1">
    <location>
        <begin position="52"/>
        <end position="72"/>
    </location>
</feature>
<dbReference type="EMBL" id="CAUJNA010002891">
    <property type="protein sequence ID" value="CAJ1394622.1"/>
    <property type="molecule type" value="Genomic_DNA"/>
</dbReference>
<gene>
    <name evidence="3" type="ORF">EVOR1521_LOCUS19239</name>
</gene>